<evidence type="ECO:0000259" key="12">
    <source>
        <dbReference type="PROSITE" id="PS50146"/>
    </source>
</evidence>
<evidence type="ECO:0000256" key="2">
    <source>
        <dbReference type="ARBA" id="ARBA00022516"/>
    </source>
</evidence>
<evidence type="ECO:0000256" key="6">
    <source>
        <dbReference type="ARBA" id="ARBA00022777"/>
    </source>
</evidence>
<dbReference type="NCBIfam" id="TIGR00147">
    <property type="entry name" value="YegS/Rv2252/BmrU family lipid kinase"/>
    <property type="match status" value="1"/>
</dbReference>
<keyword evidence="6 13" id="KW-0418">Kinase</keyword>
<evidence type="ECO:0000256" key="5">
    <source>
        <dbReference type="ARBA" id="ARBA00022741"/>
    </source>
</evidence>
<dbReference type="KEGG" id="tnp:Tnap_0994"/>
<keyword evidence="10" id="KW-0594">Phospholipid biosynthesis</keyword>
<name>D2C7Z7_THEP2</name>
<evidence type="ECO:0000256" key="11">
    <source>
        <dbReference type="ARBA" id="ARBA00023264"/>
    </source>
</evidence>
<evidence type="ECO:0000313" key="14">
    <source>
        <dbReference type="Proteomes" id="UP000000940"/>
    </source>
</evidence>
<evidence type="ECO:0000256" key="8">
    <source>
        <dbReference type="ARBA" id="ARBA00022842"/>
    </source>
</evidence>
<evidence type="ECO:0000256" key="7">
    <source>
        <dbReference type="ARBA" id="ARBA00022840"/>
    </source>
</evidence>
<comment type="cofactor">
    <cofactor evidence="1">
        <name>Mg(2+)</name>
        <dbReference type="ChEBI" id="CHEBI:18420"/>
    </cofactor>
</comment>
<dbReference type="InterPro" id="IPR050187">
    <property type="entry name" value="Lipid_Phosphate_FormReg"/>
</dbReference>
<reference evidence="13 14" key="1">
    <citation type="submission" date="2009-12" db="EMBL/GenBank/DDBJ databases">
        <title>Complete sequence of Thermotoga petrophila RKU-1.</title>
        <authorList>
            <consortium name="US DOE Joint Genome Institute"/>
            <person name="Lucas S."/>
            <person name="Copeland A."/>
            <person name="Lapidus A."/>
            <person name="Glavina del Rio T."/>
            <person name="Dalin E."/>
            <person name="Tice H."/>
            <person name="Bruce D."/>
            <person name="Goodwin L."/>
            <person name="Pitluck S."/>
            <person name="Munk A.C."/>
            <person name="Brettin T."/>
            <person name="Detter J.C."/>
            <person name="Han C."/>
            <person name="Tapia R."/>
            <person name="Larimer F."/>
            <person name="Land M."/>
            <person name="Hauser L."/>
            <person name="Kyrpides N."/>
            <person name="Mikhailova N."/>
            <person name="Nelson K.E."/>
            <person name="Gogarten J.P."/>
            <person name="Noll K.M."/>
        </authorList>
    </citation>
    <scope>NUCLEOTIDE SEQUENCE [LARGE SCALE GENOMIC DNA]</scope>
    <source>
        <strain evidence="14">ATCC BAA-489 / DSM 13996 / JCM 10882 / RKU-10</strain>
    </source>
</reference>
<keyword evidence="4" id="KW-0479">Metal-binding</keyword>
<feature type="domain" description="DAGKc" evidence="12">
    <location>
        <begin position="1"/>
        <end position="134"/>
    </location>
</feature>
<accession>D2C7Z7</accession>
<dbReference type="Proteomes" id="UP000000940">
    <property type="component" value="Chromosome"/>
</dbReference>
<dbReference type="AlphaFoldDB" id="D2C7Z7"/>
<proteinExistence type="predicted"/>
<dbReference type="GO" id="GO:0005886">
    <property type="term" value="C:plasma membrane"/>
    <property type="evidence" value="ECO:0007669"/>
    <property type="project" value="TreeGrafter"/>
</dbReference>
<evidence type="ECO:0000313" key="13">
    <source>
        <dbReference type="EMBL" id="ADA67083.1"/>
    </source>
</evidence>
<gene>
    <name evidence="13" type="ordered locus">Tnap_0994</name>
</gene>
<keyword evidence="8" id="KW-0460">Magnesium</keyword>
<dbReference type="PANTHER" id="PTHR12358:SF106">
    <property type="entry name" value="LIPID KINASE YEGS"/>
    <property type="match status" value="1"/>
</dbReference>
<evidence type="ECO:0000256" key="3">
    <source>
        <dbReference type="ARBA" id="ARBA00022679"/>
    </source>
</evidence>
<keyword evidence="3" id="KW-0808">Transferase</keyword>
<dbReference type="InterPro" id="IPR005218">
    <property type="entry name" value="Diacylglycerol/lipid_kinase"/>
</dbReference>
<dbReference type="PROSITE" id="PS50146">
    <property type="entry name" value="DAGK"/>
    <property type="match status" value="1"/>
</dbReference>
<keyword evidence="9" id="KW-0443">Lipid metabolism</keyword>
<dbReference type="Pfam" id="PF00781">
    <property type="entry name" value="DAGK_cat"/>
    <property type="match status" value="1"/>
</dbReference>
<dbReference type="Gene3D" id="2.60.200.40">
    <property type="match status" value="1"/>
</dbReference>
<protein>
    <submittedName>
        <fullName evidence="13">Diacylglycerol kinase catalytic region</fullName>
    </submittedName>
</protein>
<dbReference type="Pfam" id="PF19279">
    <property type="entry name" value="YegS_C"/>
    <property type="match status" value="1"/>
</dbReference>
<keyword evidence="2" id="KW-0444">Lipid biosynthesis</keyword>
<keyword evidence="11" id="KW-1208">Phospholipid metabolism</keyword>
<dbReference type="Gene3D" id="3.40.50.10330">
    <property type="entry name" value="Probable inorganic polyphosphate/atp-NAD kinase, domain 1"/>
    <property type="match status" value="1"/>
</dbReference>
<dbReference type="GO" id="GO:0005524">
    <property type="term" value="F:ATP binding"/>
    <property type="evidence" value="ECO:0007669"/>
    <property type="project" value="UniProtKB-KW"/>
</dbReference>
<evidence type="ECO:0000256" key="1">
    <source>
        <dbReference type="ARBA" id="ARBA00001946"/>
    </source>
</evidence>
<dbReference type="SMART" id="SM00046">
    <property type="entry name" value="DAGKc"/>
    <property type="match status" value="1"/>
</dbReference>
<dbReference type="InterPro" id="IPR016064">
    <property type="entry name" value="NAD/diacylglycerol_kinase_sf"/>
</dbReference>
<evidence type="ECO:0000256" key="4">
    <source>
        <dbReference type="ARBA" id="ARBA00022723"/>
    </source>
</evidence>
<keyword evidence="7" id="KW-0067">ATP-binding</keyword>
<sequence>MNMVFLIYNPAAGGGRAGKIWDRVEDLLKKHGIDHKVAFTKRPGHAMEISKKAFKEGYRRIAAFGGDGTVNEVVNGIFLNGYDLREVVFGWIPFGSGKDWARTIGVPLEIEEAIKTLKDGKEFVQDLGVGEYEKASGEIEKRAFVNVAGLFFDGFVTYRTNLLKRKNRVSYFSRIFSSIIEYDPPTARIQIDEKVWEKRVFSMNVGICKYNGGGMNQLPHAVPDDGLLAVTVINDIGKLRILANLHRVFNGKLLEHPGVEGYQAKKVVVEFQRDEPVEFDGESFWAKKIFFSIIPGVIRVLVKK</sequence>
<dbReference type="InterPro" id="IPR017438">
    <property type="entry name" value="ATP-NAD_kinase_N"/>
</dbReference>
<dbReference type="InterPro" id="IPR001206">
    <property type="entry name" value="Diacylglycerol_kinase_cat_dom"/>
</dbReference>
<organism evidence="13 14">
    <name type="scientific">Thermotoga petrophila (strain ATCC BAA-489 / DSM 13996 / JCM 10882 / RKU-10)</name>
    <name type="common">Thermotoga naphthophila</name>
    <dbReference type="NCBI Taxonomy" id="590168"/>
    <lineage>
        <taxon>Bacteria</taxon>
        <taxon>Thermotogati</taxon>
        <taxon>Thermotogota</taxon>
        <taxon>Thermotogae</taxon>
        <taxon>Thermotogales</taxon>
        <taxon>Thermotogaceae</taxon>
        <taxon>Thermotoga</taxon>
    </lineage>
</organism>
<dbReference type="GO" id="GO:0016301">
    <property type="term" value="F:kinase activity"/>
    <property type="evidence" value="ECO:0007669"/>
    <property type="project" value="UniProtKB-KW"/>
</dbReference>
<dbReference type="GO" id="GO:0046872">
    <property type="term" value="F:metal ion binding"/>
    <property type="evidence" value="ECO:0007669"/>
    <property type="project" value="UniProtKB-KW"/>
</dbReference>
<dbReference type="InterPro" id="IPR045540">
    <property type="entry name" value="YegS/DAGK_C"/>
</dbReference>
<dbReference type="HOGENOM" id="CLU_045532_0_0_0"/>
<keyword evidence="14" id="KW-1185">Reference proteome</keyword>
<evidence type="ECO:0000256" key="9">
    <source>
        <dbReference type="ARBA" id="ARBA00023098"/>
    </source>
</evidence>
<dbReference type="PANTHER" id="PTHR12358">
    <property type="entry name" value="SPHINGOSINE KINASE"/>
    <property type="match status" value="1"/>
</dbReference>
<dbReference type="EMBL" id="CP001839">
    <property type="protein sequence ID" value="ADA67083.1"/>
    <property type="molecule type" value="Genomic_DNA"/>
</dbReference>
<dbReference type="SUPFAM" id="SSF111331">
    <property type="entry name" value="NAD kinase/diacylglycerol kinase-like"/>
    <property type="match status" value="1"/>
</dbReference>
<keyword evidence="5" id="KW-0547">Nucleotide-binding</keyword>
<dbReference type="GO" id="GO:0008654">
    <property type="term" value="P:phospholipid biosynthetic process"/>
    <property type="evidence" value="ECO:0007669"/>
    <property type="project" value="UniProtKB-KW"/>
</dbReference>
<evidence type="ECO:0000256" key="10">
    <source>
        <dbReference type="ARBA" id="ARBA00023209"/>
    </source>
</evidence>